<name>A0A370X0X9_9GAMM</name>
<protein>
    <submittedName>
        <fullName evidence="1">Uncharacterized protein</fullName>
    </submittedName>
</protein>
<organism evidence="1 2">
    <name type="scientific">Dyella psychrodurans</name>
    <dbReference type="NCBI Taxonomy" id="1927960"/>
    <lineage>
        <taxon>Bacteria</taxon>
        <taxon>Pseudomonadati</taxon>
        <taxon>Pseudomonadota</taxon>
        <taxon>Gammaproteobacteria</taxon>
        <taxon>Lysobacterales</taxon>
        <taxon>Rhodanobacteraceae</taxon>
        <taxon>Dyella</taxon>
    </lineage>
</organism>
<dbReference type="OrthoDB" id="5936191at2"/>
<sequence>MSIQVNDDKMTLAITRVPQVYLYGVIDTDSPQRVAALMQSRKIPNGSDIYLNASGGDVHAGMALGRLFRSGAMSTHLGTPRQHQHAPVQAKTAICTGACTYAYLGGLYRWTPSGFDRIGLQSADPKPDSATQTPDDITSYLHDMGIKPESLAPATSTSRDDAMWLSADQMLSTGVANNGNQPLTATFQSSPGAPSLVISQLFRNGEHRIVLQCNPGVVNVTAYDVVGTEHARQIVAHGFRSYMEVNQQESASQERDGVSVADQAVVISRLYPSTQLGKLLYGYTLGAWVSERNAAFRYGFAFVLNPVRGTLGDFYQSCWRFAPWPTTQGG</sequence>
<dbReference type="EMBL" id="QRBF01000006">
    <property type="protein sequence ID" value="RDS82059.1"/>
    <property type="molecule type" value="Genomic_DNA"/>
</dbReference>
<accession>A0A370X0X9</accession>
<comment type="caution">
    <text evidence="1">The sequence shown here is derived from an EMBL/GenBank/DDBJ whole genome shotgun (WGS) entry which is preliminary data.</text>
</comment>
<proteinExistence type="predicted"/>
<dbReference type="InterPro" id="IPR029045">
    <property type="entry name" value="ClpP/crotonase-like_dom_sf"/>
</dbReference>
<keyword evidence="2" id="KW-1185">Reference proteome</keyword>
<dbReference type="AlphaFoldDB" id="A0A370X0X9"/>
<dbReference type="Proteomes" id="UP000255334">
    <property type="component" value="Unassembled WGS sequence"/>
</dbReference>
<gene>
    <name evidence="1" type="ORF">DWU99_16565</name>
</gene>
<evidence type="ECO:0000313" key="2">
    <source>
        <dbReference type="Proteomes" id="UP000255334"/>
    </source>
</evidence>
<evidence type="ECO:0000313" key="1">
    <source>
        <dbReference type="EMBL" id="RDS82059.1"/>
    </source>
</evidence>
<reference evidence="1 2" key="1">
    <citation type="submission" date="2018-07" db="EMBL/GenBank/DDBJ databases">
        <title>Dyella monticola sp. nov. and Dyella psychrodurans sp. nov. isolated from monsoon evergreen broad-leaved forest soil of Dinghu Mountain, China.</title>
        <authorList>
            <person name="Gao Z."/>
            <person name="Qiu L."/>
        </authorList>
    </citation>
    <scope>NUCLEOTIDE SEQUENCE [LARGE SCALE GENOMIC DNA]</scope>
    <source>
        <strain evidence="1 2">4MSK11</strain>
    </source>
</reference>
<dbReference type="SUPFAM" id="SSF52096">
    <property type="entry name" value="ClpP/crotonase"/>
    <property type="match status" value="1"/>
</dbReference>